<feature type="compositionally biased region" description="Low complexity" evidence="3">
    <location>
        <begin position="65"/>
        <end position="78"/>
    </location>
</feature>
<reference evidence="6" key="1">
    <citation type="journal article" date="2019" name="Int. J. Syst. Evol. Microbiol.">
        <title>The Global Catalogue of Microorganisms (GCM) 10K type strain sequencing project: providing services to taxonomists for standard genome sequencing and annotation.</title>
        <authorList>
            <consortium name="The Broad Institute Genomics Platform"/>
            <consortium name="The Broad Institute Genome Sequencing Center for Infectious Disease"/>
            <person name="Wu L."/>
            <person name="Ma J."/>
        </authorList>
    </citation>
    <scope>NUCLEOTIDE SEQUENCE [LARGE SCALE GENOMIC DNA]</scope>
    <source>
        <strain evidence="6">JCM 17975</strain>
    </source>
</reference>
<evidence type="ECO:0000256" key="3">
    <source>
        <dbReference type="SAM" id="MobiDB-lite"/>
    </source>
</evidence>
<dbReference type="RefSeq" id="WP_253873042.1">
    <property type="nucleotide sequence ID" value="NZ_BAABHM010000013.1"/>
</dbReference>
<organism evidence="5 6">
    <name type="scientific">Promicromonospora umidemergens</name>
    <dbReference type="NCBI Taxonomy" id="629679"/>
    <lineage>
        <taxon>Bacteria</taxon>
        <taxon>Bacillati</taxon>
        <taxon>Actinomycetota</taxon>
        <taxon>Actinomycetes</taxon>
        <taxon>Micrococcales</taxon>
        <taxon>Promicromonosporaceae</taxon>
        <taxon>Promicromonospora</taxon>
    </lineage>
</organism>
<keyword evidence="6" id="KW-1185">Reference proteome</keyword>
<sequence>MTTTDTTTTPAGGQVLDLLPATIRQWARTKDLDVAPSGRIPESIVDAYRVAHGMPRPAPKPAAPAKPIATPTATQPAGAAEVARLRRELRTAGEALTEAQHDAETVRAVLLTTEEQRAQARVEANGLAVELARLQELVPPTVVSTLSGPLPDEIVELLDAWHALFAKATEVDTAAGHTLAEVALPALVREVADQAHDLVRLLDGDTTR</sequence>
<name>A0ABP8XI33_9MICO</name>
<keyword evidence="2" id="KW-0175">Coiled coil</keyword>
<dbReference type="EMBL" id="BAABHM010000013">
    <property type="protein sequence ID" value="GAA4707305.1"/>
    <property type="molecule type" value="Genomic_DNA"/>
</dbReference>
<feature type="coiled-coil region" evidence="2">
    <location>
        <begin position="82"/>
        <end position="137"/>
    </location>
</feature>
<dbReference type="Proteomes" id="UP001500843">
    <property type="component" value="Unassembled WGS sequence"/>
</dbReference>
<gene>
    <name evidence="5" type="ORF">GCM10023198_32160</name>
</gene>
<evidence type="ECO:0000256" key="1">
    <source>
        <dbReference type="ARBA" id="ARBA00023125"/>
    </source>
</evidence>
<dbReference type="Gene3D" id="4.10.320.10">
    <property type="entry name" value="E3-binding domain"/>
    <property type="match status" value="1"/>
</dbReference>
<accession>A0ABP8XI33</accession>
<evidence type="ECO:0000256" key="2">
    <source>
        <dbReference type="SAM" id="Coils"/>
    </source>
</evidence>
<feature type="region of interest" description="Disordered" evidence="3">
    <location>
        <begin position="55"/>
        <end position="78"/>
    </location>
</feature>
<proteinExistence type="predicted"/>
<dbReference type="InterPro" id="IPR036625">
    <property type="entry name" value="E3-bd_dom_sf"/>
</dbReference>
<comment type="caution">
    <text evidence="5">The sequence shown here is derived from an EMBL/GenBank/DDBJ whole genome shotgun (WGS) entry which is preliminary data.</text>
</comment>
<feature type="domain" description="Lsr2 DNA-binding" evidence="4">
    <location>
        <begin position="20"/>
        <end position="51"/>
    </location>
</feature>
<evidence type="ECO:0000313" key="6">
    <source>
        <dbReference type="Proteomes" id="UP001500843"/>
    </source>
</evidence>
<evidence type="ECO:0000313" key="5">
    <source>
        <dbReference type="EMBL" id="GAA4707305.1"/>
    </source>
</evidence>
<dbReference type="Pfam" id="PF23359">
    <property type="entry name" value="Lsr2_DNA-bd"/>
    <property type="match status" value="1"/>
</dbReference>
<dbReference type="InterPro" id="IPR055370">
    <property type="entry name" value="Lsr2_DNA-bd"/>
</dbReference>
<protein>
    <recommendedName>
        <fullName evidence="4">Lsr2 DNA-binding domain-containing protein</fullName>
    </recommendedName>
</protein>
<keyword evidence="1" id="KW-0238">DNA-binding</keyword>
<evidence type="ECO:0000259" key="4">
    <source>
        <dbReference type="Pfam" id="PF23359"/>
    </source>
</evidence>